<name>A0A9P1CHF2_9DINO</name>
<dbReference type="EMBL" id="CAMXCT030001593">
    <property type="protein sequence ID" value="CAL4778783.1"/>
    <property type="molecule type" value="Genomic_DNA"/>
</dbReference>
<dbReference type="EMBL" id="CAMXCT020001593">
    <property type="protein sequence ID" value="CAL1144846.1"/>
    <property type="molecule type" value="Genomic_DNA"/>
</dbReference>
<proteinExistence type="predicted"/>
<accession>A0A9P1CHF2</accession>
<protein>
    <submittedName>
        <fullName evidence="1">Uncharacterized protein</fullName>
    </submittedName>
</protein>
<dbReference type="Proteomes" id="UP001152797">
    <property type="component" value="Unassembled WGS sequence"/>
</dbReference>
<reference evidence="1" key="1">
    <citation type="submission" date="2022-10" db="EMBL/GenBank/DDBJ databases">
        <authorList>
            <person name="Chen Y."/>
            <person name="Dougan E. K."/>
            <person name="Chan C."/>
            <person name="Rhodes N."/>
            <person name="Thang M."/>
        </authorList>
    </citation>
    <scope>NUCLEOTIDE SEQUENCE</scope>
</reference>
<gene>
    <name evidence="1" type="ORF">C1SCF055_LOCUS18376</name>
</gene>
<keyword evidence="3" id="KW-1185">Reference proteome</keyword>
<reference evidence="2" key="2">
    <citation type="submission" date="2024-04" db="EMBL/GenBank/DDBJ databases">
        <authorList>
            <person name="Chen Y."/>
            <person name="Shah S."/>
            <person name="Dougan E. K."/>
            <person name="Thang M."/>
            <person name="Chan C."/>
        </authorList>
    </citation>
    <scope>NUCLEOTIDE SEQUENCE [LARGE SCALE GENOMIC DNA]</scope>
</reference>
<dbReference type="AlphaFoldDB" id="A0A9P1CHF2"/>
<dbReference type="EMBL" id="CAMXCT010001593">
    <property type="protein sequence ID" value="CAI3991471.1"/>
    <property type="molecule type" value="Genomic_DNA"/>
</dbReference>
<evidence type="ECO:0000313" key="3">
    <source>
        <dbReference type="Proteomes" id="UP001152797"/>
    </source>
</evidence>
<sequence length="127" mass="14833">MCTFLWATDRPVLRLGEDLREQALHGGVASLQTYSDLAVLNLERAQLNYKLRPKWHAYAHMIFDLQFSDENCRVHKTLSEETMLGKITKLAAQCPGSNVLERFFQRFCLFLAFHWEYIRANEVPQVD</sequence>
<organism evidence="1">
    <name type="scientific">Cladocopium goreaui</name>
    <dbReference type="NCBI Taxonomy" id="2562237"/>
    <lineage>
        <taxon>Eukaryota</taxon>
        <taxon>Sar</taxon>
        <taxon>Alveolata</taxon>
        <taxon>Dinophyceae</taxon>
        <taxon>Suessiales</taxon>
        <taxon>Symbiodiniaceae</taxon>
        <taxon>Cladocopium</taxon>
    </lineage>
</organism>
<comment type="caution">
    <text evidence="1">The sequence shown here is derived from an EMBL/GenBank/DDBJ whole genome shotgun (WGS) entry which is preliminary data.</text>
</comment>
<evidence type="ECO:0000313" key="1">
    <source>
        <dbReference type="EMBL" id="CAI3991471.1"/>
    </source>
</evidence>
<evidence type="ECO:0000313" key="2">
    <source>
        <dbReference type="EMBL" id="CAL1144846.1"/>
    </source>
</evidence>